<feature type="transmembrane region" description="Helical" evidence="1">
    <location>
        <begin position="143"/>
        <end position="168"/>
    </location>
</feature>
<accession>A0A323UIY0</accession>
<keyword evidence="1" id="KW-0472">Membrane</keyword>
<evidence type="ECO:0000256" key="1">
    <source>
        <dbReference type="SAM" id="Phobius"/>
    </source>
</evidence>
<evidence type="ECO:0000313" key="3">
    <source>
        <dbReference type="Proteomes" id="UP000248134"/>
    </source>
</evidence>
<dbReference type="SUPFAM" id="SSF103501">
    <property type="entry name" value="Respiratory nitrate reductase 1 gamma chain"/>
    <property type="match status" value="1"/>
</dbReference>
<keyword evidence="1" id="KW-1133">Transmembrane helix</keyword>
<evidence type="ECO:0000313" key="2">
    <source>
        <dbReference type="EMBL" id="PZA13002.1"/>
    </source>
</evidence>
<name>A0A323UIY0_RHOPL</name>
<feature type="transmembrane region" description="Helical" evidence="1">
    <location>
        <begin position="322"/>
        <end position="342"/>
    </location>
</feature>
<protein>
    <submittedName>
        <fullName evidence="2">Tricarballylate utilization 4Fe-4S protein TcuB</fullName>
    </submittedName>
</protein>
<feature type="transmembrane region" description="Helical" evidence="1">
    <location>
        <begin position="103"/>
        <end position="123"/>
    </location>
</feature>
<dbReference type="AlphaFoldDB" id="A0A323UIY0"/>
<feature type="transmembrane region" description="Helical" evidence="1">
    <location>
        <begin position="220"/>
        <end position="242"/>
    </location>
</feature>
<reference evidence="2 3" key="1">
    <citation type="submission" date="2018-06" db="EMBL/GenBank/DDBJ databases">
        <title>Draft Whole-Genome Sequence of the purple photosynthetic bacterium Rhodospeudomonas palustris XCP.</title>
        <authorList>
            <person name="Rayyan A."/>
            <person name="Meyer T.E."/>
            <person name="Kyndt J.A."/>
        </authorList>
    </citation>
    <scope>NUCLEOTIDE SEQUENCE [LARGE SCALE GENOMIC DNA]</scope>
    <source>
        <strain evidence="2 3">XCP</strain>
    </source>
</reference>
<keyword evidence="1" id="KW-0812">Transmembrane</keyword>
<dbReference type="RefSeq" id="WP_110785083.1">
    <property type="nucleotide sequence ID" value="NZ_QKQS01000008.1"/>
</dbReference>
<dbReference type="NCBIfam" id="TIGR02484">
    <property type="entry name" value="CitB"/>
    <property type="match status" value="1"/>
</dbReference>
<dbReference type="InterPro" id="IPR012830">
    <property type="entry name" value="Citrate_utilization_prot_B"/>
</dbReference>
<sequence length="378" mass="39849">MSAADPMLEAERVLRICSACMYCDGICPVFPAIDGKHGFSLSDVSYLSNLCHNCQGCWHDCQYAPPHPFAVNLPATFADLRQRSYADHLWPSVLGRAFRASSLAVPATVALMLLITVALVLSTSSPEIFFAADAREGAFYRVLPWPAMAGLAGASFAWAVIAITLATLRYWRTIAPETTISEIVRALPIALSDIITLRHLGGGGPGCHDHDERTSQRRRILHHLTAGGFVLSGLSTIAGSAYHHLLGVMAPYPVASLPVMLGLVGGVTMTAGAAGLLGLEARANRAPSDRGETKLNVAFLVLLALVGASGLAVLGFRSTPAMAPLLTVHLGLVFGLFAALPFSKALHAPFRAAALLRAAIDSNRRASARAPNASGNSP</sequence>
<dbReference type="EMBL" id="QKQS01000008">
    <property type="protein sequence ID" value="PZA13002.1"/>
    <property type="molecule type" value="Genomic_DNA"/>
</dbReference>
<feature type="transmembrane region" description="Helical" evidence="1">
    <location>
        <begin position="254"/>
        <end position="277"/>
    </location>
</feature>
<feature type="transmembrane region" description="Helical" evidence="1">
    <location>
        <begin position="297"/>
        <end position="316"/>
    </location>
</feature>
<gene>
    <name evidence="2" type="primary">tcuB</name>
    <name evidence="2" type="ORF">DNX69_05900</name>
</gene>
<proteinExistence type="predicted"/>
<comment type="caution">
    <text evidence="2">The sequence shown here is derived from an EMBL/GenBank/DDBJ whole genome shotgun (WGS) entry which is preliminary data.</text>
</comment>
<dbReference type="Proteomes" id="UP000248134">
    <property type="component" value="Unassembled WGS sequence"/>
</dbReference>
<dbReference type="InterPro" id="IPR036197">
    <property type="entry name" value="NarG-like_sf"/>
</dbReference>
<dbReference type="OrthoDB" id="9765258at2"/>
<organism evidence="2 3">
    <name type="scientific">Rhodopseudomonas palustris</name>
    <dbReference type="NCBI Taxonomy" id="1076"/>
    <lineage>
        <taxon>Bacteria</taxon>
        <taxon>Pseudomonadati</taxon>
        <taxon>Pseudomonadota</taxon>
        <taxon>Alphaproteobacteria</taxon>
        <taxon>Hyphomicrobiales</taxon>
        <taxon>Nitrobacteraceae</taxon>
        <taxon>Rhodopseudomonas</taxon>
    </lineage>
</organism>